<keyword evidence="1" id="KW-0472">Membrane</keyword>
<feature type="transmembrane region" description="Helical" evidence="1">
    <location>
        <begin position="241"/>
        <end position="263"/>
    </location>
</feature>
<feature type="transmembrane region" description="Helical" evidence="1">
    <location>
        <begin position="195"/>
        <end position="221"/>
    </location>
</feature>
<dbReference type="Pfam" id="PF12679">
    <property type="entry name" value="ABC2_membrane_2"/>
    <property type="match status" value="1"/>
</dbReference>
<dbReference type="EMBL" id="BMCU01000004">
    <property type="protein sequence ID" value="GGG19515.1"/>
    <property type="molecule type" value="Genomic_DNA"/>
</dbReference>
<dbReference type="PANTHER" id="PTHR37305">
    <property type="entry name" value="INTEGRAL MEMBRANE PROTEIN-RELATED"/>
    <property type="match status" value="1"/>
</dbReference>
<gene>
    <name evidence="2" type="ORF">GCM10007304_36800</name>
</gene>
<feature type="transmembrane region" description="Helical" evidence="1">
    <location>
        <begin position="58"/>
        <end position="85"/>
    </location>
</feature>
<feature type="transmembrane region" description="Helical" evidence="1">
    <location>
        <begin position="16"/>
        <end position="38"/>
    </location>
</feature>
<dbReference type="GO" id="GO:0005886">
    <property type="term" value="C:plasma membrane"/>
    <property type="evidence" value="ECO:0007669"/>
    <property type="project" value="UniProtKB-SubCell"/>
</dbReference>
<evidence type="ECO:0000256" key="1">
    <source>
        <dbReference type="SAM" id="Phobius"/>
    </source>
</evidence>
<evidence type="ECO:0000313" key="2">
    <source>
        <dbReference type="EMBL" id="GGG19515.1"/>
    </source>
</evidence>
<proteinExistence type="predicted"/>
<protein>
    <submittedName>
        <fullName evidence="2">ABC transporter permease</fullName>
    </submittedName>
</protein>
<feature type="transmembrane region" description="Helical" evidence="1">
    <location>
        <begin position="106"/>
        <end position="132"/>
    </location>
</feature>
<keyword evidence="3" id="KW-1185">Reference proteome</keyword>
<reference evidence="2" key="2">
    <citation type="submission" date="2020-09" db="EMBL/GenBank/DDBJ databases">
        <authorList>
            <person name="Sun Q."/>
            <person name="Sedlacek I."/>
        </authorList>
    </citation>
    <scope>NUCLEOTIDE SEQUENCE</scope>
    <source>
        <strain evidence="2">CCM 7905</strain>
    </source>
</reference>
<dbReference type="PANTHER" id="PTHR37305:SF1">
    <property type="entry name" value="MEMBRANE PROTEIN"/>
    <property type="match status" value="1"/>
</dbReference>
<evidence type="ECO:0000313" key="3">
    <source>
        <dbReference type="Proteomes" id="UP000654257"/>
    </source>
</evidence>
<comment type="caution">
    <text evidence="2">The sequence shown here is derived from an EMBL/GenBank/DDBJ whole genome shotgun (WGS) entry which is preliminary data.</text>
</comment>
<keyword evidence="1" id="KW-1133">Transmembrane helix</keyword>
<accession>A0A917G2J9</accession>
<feature type="transmembrane region" description="Helical" evidence="1">
    <location>
        <begin position="158"/>
        <end position="183"/>
    </location>
</feature>
<sequence>MIGVELGAMLRRPRTWVVILLLDLLPTIVAALLALTDVGPRPGEGPAFLSAVLNNGQLFPLAALAIVLPLFLPVAVAVIAGDSVAGEAQAGTLRYLLARPVGRTRLLVAKLISVAAFVLLAVVVVAVTAYFVGTALFESSTLAGVASVSGTPLTEKQIAVRTIVAVLYVTLSMLGVAAMGLFLSTLTDSPLAATLGALAFLIASSLLLTLDAADALAPYLPTRYWLAFVDLFRDPVPMRDLLRGVGLQAVYVVVLLGAAWANFTTKDITS</sequence>
<dbReference type="RefSeq" id="WP_188546352.1">
    <property type="nucleotide sequence ID" value="NZ_BMCU01000004.1"/>
</dbReference>
<keyword evidence="1" id="KW-0812">Transmembrane</keyword>
<dbReference type="Proteomes" id="UP000654257">
    <property type="component" value="Unassembled WGS sequence"/>
</dbReference>
<name>A0A917G2J9_9NOCA</name>
<dbReference type="AlphaFoldDB" id="A0A917G2J9"/>
<dbReference type="GO" id="GO:0140359">
    <property type="term" value="F:ABC-type transporter activity"/>
    <property type="evidence" value="ECO:0007669"/>
    <property type="project" value="InterPro"/>
</dbReference>
<reference evidence="2" key="1">
    <citation type="journal article" date="2014" name="Int. J. Syst. Evol. Microbiol.">
        <title>Complete genome sequence of Corynebacterium casei LMG S-19264T (=DSM 44701T), isolated from a smear-ripened cheese.</title>
        <authorList>
            <consortium name="US DOE Joint Genome Institute (JGI-PGF)"/>
            <person name="Walter F."/>
            <person name="Albersmeier A."/>
            <person name="Kalinowski J."/>
            <person name="Ruckert C."/>
        </authorList>
    </citation>
    <scope>NUCLEOTIDE SEQUENCE</scope>
    <source>
        <strain evidence="2">CCM 7905</strain>
    </source>
</reference>
<organism evidence="2 3">
    <name type="scientific">Rhodococcoides trifolii</name>
    <dbReference type="NCBI Taxonomy" id="908250"/>
    <lineage>
        <taxon>Bacteria</taxon>
        <taxon>Bacillati</taxon>
        <taxon>Actinomycetota</taxon>
        <taxon>Actinomycetes</taxon>
        <taxon>Mycobacteriales</taxon>
        <taxon>Nocardiaceae</taxon>
        <taxon>Rhodococcoides</taxon>
    </lineage>
</organism>